<dbReference type="KEGG" id="mis:MICPUN_63637"/>
<dbReference type="InParanoid" id="C1EGG7"/>
<protein>
    <submittedName>
        <fullName evidence="3">Uncharacterized protein</fullName>
    </submittedName>
</protein>
<evidence type="ECO:0000313" key="3">
    <source>
        <dbReference type="EMBL" id="ACO66774.1"/>
    </source>
</evidence>
<dbReference type="AlphaFoldDB" id="C1EGG7"/>
<feature type="transmembrane region" description="Helical" evidence="2">
    <location>
        <begin position="126"/>
        <end position="147"/>
    </location>
</feature>
<proteinExistence type="predicted"/>
<feature type="region of interest" description="Disordered" evidence="1">
    <location>
        <begin position="1"/>
        <end position="97"/>
    </location>
</feature>
<evidence type="ECO:0000313" key="4">
    <source>
        <dbReference type="Proteomes" id="UP000002009"/>
    </source>
</evidence>
<feature type="compositionally biased region" description="Basic and acidic residues" evidence="1">
    <location>
        <begin position="1"/>
        <end position="28"/>
    </location>
</feature>
<sequence>MTSRSRLVDDPDVRDDASDDERAARLARPDPPPSAPASGTRAGAAAASELPGDVAGVGVASGIGEASNGGRSRRFDWGSRPTSPEVRARPNTPADAMDAGRALGERLASVGGAGLRRGGAWDSSGVVCVAIAAGVALLAAGLAQFAVSGG</sequence>
<keyword evidence="2" id="KW-0812">Transmembrane</keyword>
<keyword evidence="2" id="KW-0472">Membrane</keyword>
<reference evidence="3 4" key="1">
    <citation type="journal article" date="2009" name="Science">
        <title>Green evolution and dynamic adaptations revealed by genomes of the marine picoeukaryotes Micromonas.</title>
        <authorList>
            <person name="Worden A.Z."/>
            <person name="Lee J.H."/>
            <person name="Mock T."/>
            <person name="Rouze P."/>
            <person name="Simmons M.P."/>
            <person name="Aerts A.L."/>
            <person name="Allen A.E."/>
            <person name="Cuvelier M.L."/>
            <person name="Derelle E."/>
            <person name="Everett M.V."/>
            <person name="Foulon E."/>
            <person name="Grimwood J."/>
            <person name="Gundlach H."/>
            <person name="Henrissat B."/>
            <person name="Napoli C."/>
            <person name="McDonald S.M."/>
            <person name="Parker M.S."/>
            <person name="Rombauts S."/>
            <person name="Salamov A."/>
            <person name="Von Dassow P."/>
            <person name="Badger J.H."/>
            <person name="Coutinho P.M."/>
            <person name="Demir E."/>
            <person name="Dubchak I."/>
            <person name="Gentemann C."/>
            <person name="Eikrem W."/>
            <person name="Gready J.E."/>
            <person name="John U."/>
            <person name="Lanier W."/>
            <person name="Lindquist E.A."/>
            <person name="Lucas S."/>
            <person name="Mayer K.F."/>
            <person name="Moreau H."/>
            <person name="Not F."/>
            <person name="Otillar R."/>
            <person name="Panaud O."/>
            <person name="Pangilinan J."/>
            <person name="Paulsen I."/>
            <person name="Piegu B."/>
            <person name="Poliakov A."/>
            <person name="Robbens S."/>
            <person name="Schmutz J."/>
            <person name="Toulza E."/>
            <person name="Wyss T."/>
            <person name="Zelensky A."/>
            <person name="Zhou K."/>
            <person name="Armbrust E.V."/>
            <person name="Bhattacharya D."/>
            <person name="Goodenough U.W."/>
            <person name="Van de Peer Y."/>
            <person name="Grigoriev I.V."/>
        </authorList>
    </citation>
    <scope>NUCLEOTIDE SEQUENCE [LARGE SCALE GENOMIC DNA]</scope>
    <source>
        <strain evidence="4">RCC299 / NOUM17</strain>
    </source>
</reference>
<dbReference type="EMBL" id="CP001331">
    <property type="protein sequence ID" value="ACO66774.1"/>
    <property type="molecule type" value="Genomic_DNA"/>
</dbReference>
<dbReference type="RefSeq" id="XP_002505516.1">
    <property type="nucleotide sequence ID" value="XM_002505470.1"/>
</dbReference>
<evidence type="ECO:0000256" key="1">
    <source>
        <dbReference type="SAM" id="MobiDB-lite"/>
    </source>
</evidence>
<accession>C1EGG7</accession>
<name>C1EGG7_MICCC</name>
<organism evidence="3 4">
    <name type="scientific">Micromonas commoda (strain RCC299 / NOUM17 / CCMP2709)</name>
    <name type="common">Picoplanktonic green alga</name>
    <dbReference type="NCBI Taxonomy" id="296587"/>
    <lineage>
        <taxon>Eukaryota</taxon>
        <taxon>Viridiplantae</taxon>
        <taxon>Chlorophyta</taxon>
        <taxon>Mamiellophyceae</taxon>
        <taxon>Mamiellales</taxon>
        <taxon>Mamiellaceae</taxon>
        <taxon>Micromonas</taxon>
    </lineage>
</organism>
<gene>
    <name evidence="3" type="ORF">MICPUN_63637</name>
</gene>
<keyword evidence="2" id="KW-1133">Transmembrane helix</keyword>
<feature type="compositionally biased region" description="Low complexity" evidence="1">
    <location>
        <begin position="36"/>
        <end position="48"/>
    </location>
</feature>
<dbReference type="Proteomes" id="UP000002009">
    <property type="component" value="Chromosome 13"/>
</dbReference>
<evidence type="ECO:0000256" key="2">
    <source>
        <dbReference type="SAM" id="Phobius"/>
    </source>
</evidence>
<dbReference type="GeneID" id="8248691"/>
<keyword evidence="4" id="KW-1185">Reference proteome</keyword>